<evidence type="ECO:0000313" key="1">
    <source>
        <dbReference type="EMBL" id="CAD1468798.1"/>
    </source>
</evidence>
<accession>A0A6V7GTH6</accession>
<name>A0A6V7GTH6_9HYME</name>
<keyword evidence="2" id="KW-1185">Reference proteome</keyword>
<dbReference type="EMBL" id="CAJDYZ010001340">
    <property type="protein sequence ID" value="CAD1468798.1"/>
    <property type="molecule type" value="Genomic_DNA"/>
</dbReference>
<dbReference type="Proteomes" id="UP000752696">
    <property type="component" value="Unassembled WGS sequence"/>
</dbReference>
<organism evidence="1 2">
    <name type="scientific">Heterotrigona itama</name>
    <dbReference type="NCBI Taxonomy" id="395501"/>
    <lineage>
        <taxon>Eukaryota</taxon>
        <taxon>Metazoa</taxon>
        <taxon>Ecdysozoa</taxon>
        <taxon>Arthropoda</taxon>
        <taxon>Hexapoda</taxon>
        <taxon>Insecta</taxon>
        <taxon>Pterygota</taxon>
        <taxon>Neoptera</taxon>
        <taxon>Endopterygota</taxon>
        <taxon>Hymenoptera</taxon>
        <taxon>Apocrita</taxon>
        <taxon>Aculeata</taxon>
        <taxon>Apoidea</taxon>
        <taxon>Anthophila</taxon>
        <taxon>Apidae</taxon>
        <taxon>Heterotrigona</taxon>
    </lineage>
</organism>
<dbReference type="AlphaFoldDB" id="A0A6V7GTH6"/>
<reference evidence="1" key="1">
    <citation type="submission" date="2020-07" db="EMBL/GenBank/DDBJ databases">
        <authorList>
            <person name="Nazaruddin N."/>
        </authorList>
    </citation>
    <scope>NUCLEOTIDE SEQUENCE</scope>
</reference>
<protein>
    <submittedName>
        <fullName evidence="1">Uncharacterized protein</fullName>
    </submittedName>
</protein>
<evidence type="ECO:0000313" key="2">
    <source>
        <dbReference type="Proteomes" id="UP000752696"/>
    </source>
</evidence>
<feature type="non-terminal residue" evidence="1">
    <location>
        <position position="1"/>
    </location>
</feature>
<dbReference type="InterPro" id="IPR036116">
    <property type="entry name" value="FN3_sf"/>
</dbReference>
<dbReference type="SUPFAM" id="SSF49265">
    <property type="entry name" value="Fibronectin type III"/>
    <property type="match status" value="1"/>
</dbReference>
<comment type="caution">
    <text evidence="1">The sequence shown here is derived from an EMBL/GenBank/DDBJ whole genome shotgun (WGS) entry which is preliminary data.</text>
</comment>
<dbReference type="OrthoDB" id="5854685at2759"/>
<proteinExistence type="predicted"/>
<sequence>SKSYLVSKPPILHMEETIVTNNSITFLWKIEKGNDNCALKFLKVMCNATIINGYGYKIKNGKTEVPINSNSTNTINTNIQDKYLVKLMIKDISPFTTYICWEYVFNEAGNSELVPSTPSLNVTNITYSQFIFVWKPPSYFAGNLLEFELIVEAEICFPIPDWCKQIAIEYFNGSTFIFEYFNATAFTNYKL</sequence>
<gene>
    <name evidence="1" type="ORF">MHI_LOCUS68427</name>
</gene>